<evidence type="ECO:0000313" key="4">
    <source>
        <dbReference type="Proteomes" id="UP001324427"/>
    </source>
</evidence>
<comment type="caution">
    <text evidence="3">The sequence shown here is derived from an EMBL/GenBank/DDBJ whole genome shotgun (WGS) entry which is preliminary data.</text>
</comment>
<feature type="compositionally biased region" description="Low complexity" evidence="1">
    <location>
        <begin position="25"/>
        <end position="39"/>
    </location>
</feature>
<dbReference type="EMBL" id="JAVFHQ010000011">
    <property type="protein sequence ID" value="KAK4547425.1"/>
    <property type="molecule type" value="Genomic_DNA"/>
</dbReference>
<dbReference type="PANTHER" id="PTHR42073:SF1">
    <property type="entry name" value="MEIOTIC EXPRESSION UP-REGULATED PROTEIN 6"/>
    <property type="match status" value="1"/>
</dbReference>
<feature type="compositionally biased region" description="Polar residues" evidence="1">
    <location>
        <begin position="457"/>
        <end position="478"/>
    </location>
</feature>
<feature type="compositionally biased region" description="Basic and acidic residues" evidence="1">
    <location>
        <begin position="479"/>
        <end position="488"/>
    </location>
</feature>
<keyword evidence="4" id="KW-1185">Reference proteome</keyword>
<feature type="domain" description="Meiotic expression up-regulated protein 6 PH" evidence="2">
    <location>
        <begin position="94"/>
        <end position="197"/>
    </location>
</feature>
<dbReference type="InterPro" id="IPR039483">
    <property type="entry name" value="Meu6_PH_dom"/>
</dbReference>
<feature type="region of interest" description="Disordered" evidence="1">
    <location>
        <begin position="397"/>
        <end position="647"/>
    </location>
</feature>
<dbReference type="AlphaFoldDB" id="A0AAV9JPB8"/>
<dbReference type="SUPFAM" id="SSF50729">
    <property type="entry name" value="PH domain-like"/>
    <property type="match status" value="1"/>
</dbReference>
<feature type="compositionally biased region" description="Polar residues" evidence="1">
    <location>
        <begin position="564"/>
        <end position="578"/>
    </location>
</feature>
<feature type="compositionally biased region" description="Basic and acidic residues" evidence="1">
    <location>
        <begin position="523"/>
        <end position="539"/>
    </location>
</feature>
<protein>
    <recommendedName>
        <fullName evidence="2">Meiotic expression up-regulated protein 6 PH domain-containing protein</fullName>
    </recommendedName>
</protein>
<sequence>MSEFQNTALPVEATEPTIAATHQLPETTATETAAPTEHAAAPVVDGALGEPAAALPVEESKLEDTSAAEKTIEPISEGQLAYKGPGLLKSLVPSKKEFWLSDAPVTPQHMDLYMRGEKPEVSHAVVAWASETGKGLLFFNKKGETEQTRPHSVLPLYEATELKKVSPHEISFEIHGHKHTLKAANDAERDGWYISLERAIEMGKADKEAIRASEGYKAEIEKLSKFHKSDGECLSLLTATIDKPSTIAGGVAGAGVGAGAAAAAGRSKSRSKRSTDVDRATEPRRTGSDVDDETDKKHKGRSTSRGIINKLKGKKDEIETKREEKKEEKAVEKEEKAEAKSEKHAEKTGEAAPLAGAAILDAPSTADRVIAAPIEGEQEPLAASESVLDAPAIKAEEKIARPGKRGSIFGRINSGWGSLKSPTKEKELKDAELKPDVPPKDAGVSESAPQIPEPATDSLTPDTTAPQVIETTEPTSESKPAEAAKEQLDAISPNTQQKSFLSGLPFLNKRGRSVSPSANMKEAPVKQEETPVVPAKDESAVEPTVDEPINPVNETSAAIDPLETETTSPTANKRQSVFGNLGRRASKAFKSYQSPRRENVAPATTDSAAEEVTEATPAAADADKPIINGESKALGTEHQPSSIGDVDAVNVGQAQHSTPAVTASA</sequence>
<name>A0AAV9JPB8_9PEZI</name>
<organism evidence="3 4">
    <name type="scientific">Oleoguttula mirabilis</name>
    <dbReference type="NCBI Taxonomy" id="1507867"/>
    <lineage>
        <taxon>Eukaryota</taxon>
        <taxon>Fungi</taxon>
        <taxon>Dikarya</taxon>
        <taxon>Ascomycota</taxon>
        <taxon>Pezizomycotina</taxon>
        <taxon>Dothideomycetes</taxon>
        <taxon>Dothideomycetidae</taxon>
        <taxon>Mycosphaerellales</taxon>
        <taxon>Teratosphaeriaceae</taxon>
        <taxon>Oleoguttula</taxon>
    </lineage>
</organism>
<feature type="region of interest" description="Disordered" evidence="1">
    <location>
        <begin position="1"/>
        <end position="39"/>
    </location>
</feature>
<dbReference type="Pfam" id="PF15406">
    <property type="entry name" value="PH_6"/>
    <property type="match status" value="1"/>
</dbReference>
<dbReference type="Proteomes" id="UP001324427">
    <property type="component" value="Unassembled WGS sequence"/>
</dbReference>
<evidence type="ECO:0000259" key="2">
    <source>
        <dbReference type="Pfam" id="PF15406"/>
    </source>
</evidence>
<evidence type="ECO:0000313" key="3">
    <source>
        <dbReference type="EMBL" id="KAK4547425.1"/>
    </source>
</evidence>
<reference evidence="3 4" key="1">
    <citation type="submission" date="2021-11" db="EMBL/GenBank/DDBJ databases">
        <title>Black yeast isolated from Biological Soil Crust.</title>
        <authorList>
            <person name="Kurbessoian T."/>
        </authorList>
    </citation>
    <scope>NUCLEOTIDE SEQUENCE [LARGE SCALE GENOMIC DNA]</scope>
    <source>
        <strain evidence="3 4">CCFEE 5522</strain>
    </source>
</reference>
<dbReference type="InterPro" id="IPR039712">
    <property type="entry name" value="Meu6"/>
</dbReference>
<feature type="region of interest" description="Disordered" evidence="1">
    <location>
        <begin position="262"/>
        <end position="359"/>
    </location>
</feature>
<proteinExistence type="predicted"/>
<dbReference type="PANTHER" id="PTHR42073">
    <property type="entry name" value="MEIOTIC EXPRESSION UP-REGULATED PROTEIN 6"/>
    <property type="match status" value="1"/>
</dbReference>
<accession>A0AAV9JPB8</accession>
<feature type="compositionally biased region" description="Basic and acidic residues" evidence="1">
    <location>
        <begin position="422"/>
        <end position="439"/>
    </location>
</feature>
<feature type="compositionally biased region" description="Basic and acidic residues" evidence="1">
    <location>
        <begin position="314"/>
        <end position="349"/>
    </location>
</feature>
<gene>
    <name evidence="3" type="ORF">LTR36_001081</name>
</gene>
<evidence type="ECO:0000256" key="1">
    <source>
        <dbReference type="SAM" id="MobiDB-lite"/>
    </source>
</evidence>
<feature type="compositionally biased region" description="Basic and acidic residues" evidence="1">
    <location>
        <begin position="273"/>
        <end position="288"/>
    </location>
</feature>